<organism evidence="1 2">
    <name type="scientific">Hymenobacter chitinivorans DSM 11115</name>
    <dbReference type="NCBI Taxonomy" id="1121954"/>
    <lineage>
        <taxon>Bacteria</taxon>
        <taxon>Pseudomonadati</taxon>
        <taxon>Bacteroidota</taxon>
        <taxon>Cytophagia</taxon>
        <taxon>Cytophagales</taxon>
        <taxon>Hymenobacteraceae</taxon>
        <taxon>Hymenobacter</taxon>
    </lineage>
</organism>
<evidence type="ECO:0000313" key="1">
    <source>
        <dbReference type="EMBL" id="PJJ52909.1"/>
    </source>
</evidence>
<dbReference type="OrthoDB" id="883887at2"/>
<protein>
    <submittedName>
        <fullName evidence="1">Uncharacterized protein</fullName>
    </submittedName>
</protein>
<keyword evidence="2" id="KW-1185">Reference proteome</keyword>
<dbReference type="Proteomes" id="UP000228535">
    <property type="component" value="Unassembled WGS sequence"/>
</dbReference>
<comment type="caution">
    <text evidence="1">The sequence shown here is derived from an EMBL/GenBank/DDBJ whole genome shotgun (WGS) entry which is preliminary data.</text>
</comment>
<evidence type="ECO:0000313" key="2">
    <source>
        <dbReference type="Proteomes" id="UP000228535"/>
    </source>
</evidence>
<accession>A0A2M9B4P4</accession>
<gene>
    <name evidence="1" type="ORF">CLV45_3566</name>
</gene>
<reference evidence="1 2" key="1">
    <citation type="submission" date="2017-11" db="EMBL/GenBank/DDBJ databases">
        <title>Genomic Encyclopedia of Archaeal and Bacterial Type Strains, Phase II (KMG-II): From Individual Species to Whole Genera.</title>
        <authorList>
            <person name="Goeker M."/>
        </authorList>
    </citation>
    <scope>NUCLEOTIDE SEQUENCE [LARGE SCALE GENOMIC DNA]</scope>
    <source>
        <strain evidence="1 2">DSM 11115</strain>
    </source>
</reference>
<dbReference type="EMBL" id="PGFA01000003">
    <property type="protein sequence ID" value="PJJ52909.1"/>
    <property type="molecule type" value="Genomic_DNA"/>
</dbReference>
<proteinExistence type="predicted"/>
<sequence length="193" mass="21830">MALNKGWLTAAFCCSLGLSNCTSTPDKATPLGFHDYSLEVEDTSPMGGVQSAFKVSIPDAWVRQQGQPTSYATLYHYSRYYTVEQPKGWMPRTRQVPMDTVRMALSRAYVDTIYQMTRGVFAIAASPELYNLKYPLQPSSHDLDNYLIVRFSQPAYGGPTMQCSGYEEYNWAAYSLAKYLHRLKARLLPAHKN</sequence>
<dbReference type="AlphaFoldDB" id="A0A2M9B4P4"/>
<dbReference type="RefSeq" id="WP_157807621.1">
    <property type="nucleotide sequence ID" value="NZ_PGFA01000003.1"/>
</dbReference>
<name>A0A2M9B4P4_9BACT</name>